<dbReference type="InterPro" id="IPR029787">
    <property type="entry name" value="Nucleotide_cyclase"/>
</dbReference>
<dbReference type="Gene3D" id="3.30.450.20">
    <property type="entry name" value="PAS domain"/>
    <property type="match status" value="1"/>
</dbReference>
<dbReference type="EMBL" id="JBHUMM010000001">
    <property type="protein sequence ID" value="MFD2669987.1"/>
    <property type="molecule type" value="Genomic_DNA"/>
</dbReference>
<feature type="domain" description="PAC" evidence="2">
    <location>
        <begin position="304"/>
        <end position="354"/>
    </location>
</feature>
<sequence length="520" mass="59878">MIDFNHSGYPVELLLAAFITILLVIAGVKHRKSPGGSYFLAFTVLALLLTISSNIELWVSTLEMKVWWRNIQQIPLFLTPILTYAIAMEYCGKRNWRTRQILFLLTAPCLVYLLLIFTDSYHHLMREELWLENIGEHARTVVKSTPFSVLFLLYTMLLHLFSVFVLLVRLRFTPPFHRKQHLILLIGYLFPIVYTIFKDVVPFGISTIAATYIPTGLLIFYGLFRYQLIDLWPVAQNVIVQHIQDGVVVVDHQHQVVEMNKSFSNWLRQGMMKGGDAISIGSSLLPVLQAHPTLMHTYMNKTEGSTELEICIRDHTVIYFFVRIVPIRHQFKQGMLLIFQDVTDRKLREQSLYLRATRDSLTGIYNRGHFIEQVKLSMREGRKTHPSMTFLLLDLDHFKKINDQHGHQAGDACLVQFAACLKEHLPQSVVFGRMGGEEFGCFCTGYSLDEARKLAYSIREMTEKMTIQLNDSKEISFTLSIGLSYHIYASTSFSELYRKADVALLRAKSSGRNRIVIARD</sequence>
<evidence type="ECO:0000313" key="4">
    <source>
        <dbReference type="EMBL" id="MFD2669987.1"/>
    </source>
</evidence>
<evidence type="ECO:0000313" key="5">
    <source>
        <dbReference type="Proteomes" id="UP001597497"/>
    </source>
</evidence>
<comment type="caution">
    <text evidence="4">The sequence shown here is derived from an EMBL/GenBank/DDBJ whole genome shotgun (WGS) entry which is preliminary data.</text>
</comment>
<keyword evidence="4" id="KW-0548">Nucleotidyltransferase</keyword>
<keyword evidence="1" id="KW-1133">Transmembrane helix</keyword>
<dbReference type="Gene3D" id="3.30.70.270">
    <property type="match status" value="1"/>
</dbReference>
<dbReference type="InterPro" id="IPR035965">
    <property type="entry name" value="PAS-like_dom_sf"/>
</dbReference>
<dbReference type="InterPro" id="IPR000160">
    <property type="entry name" value="GGDEF_dom"/>
</dbReference>
<feature type="transmembrane region" description="Helical" evidence="1">
    <location>
        <begin position="38"/>
        <end position="59"/>
    </location>
</feature>
<dbReference type="NCBIfam" id="TIGR00254">
    <property type="entry name" value="GGDEF"/>
    <property type="match status" value="1"/>
</dbReference>
<dbReference type="SMART" id="SM00086">
    <property type="entry name" value="PAC"/>
    <property type="match status" value="1"/>
</dbReference>
<feature type="transmembrane region" description="Helical" evidence="1">
    <location>
        <begin position="102"/>
        <end position="121"/>
    </location>
</feature>
<dbReference type="SUPFAM" id="SSF55785">
    <property type="entry name" value="PYP-like sensor domain (PAS domain)"/>
    <property type="match status" value="1"/>
</dbReference>
<dbReference type="Pfam" id="PF00990">
    <property type="entry name" value="GGDEF"/>
    <property type="match status" value="1"/>
</dbReference>
<accession>A0ABW5R7C5</accession>
<dbReference type="InterPro" id="IPR001610">
    <property type="entry name" value="PAC"/>
</dbReference>
<keyword evidence="4" id="KW-0808">Transferase</keyword>
<dbReference type="InterPro" id="IPR000700">
    <property type="entry name" value="PAS-assoc_C"/>
</dbReference>
<evidence type="ECO:0000259" key="2">
    <source>
        <dbReference type="PROSITE" id="PS50113"/>
    </source>
</evidence>
<proteinExistence type="predicted"/>
<dbReference type="SUPFAM" id="SSF55073">
    <property type="entry name" value="Nucleotide cyclase"/>
    <property type="match status" value="1"/>
</dbReference>
<dbReference type="EC" id="2.7.7.65" evidence="4"/>
<dbReference type="Proteomes" id="UP001597497">
    <property type="component" value="Unassembled WGS sequence"/>
</dbReference>
<dbReference type="PROSITE" id="PS50887">
    <property type="entry name" value="GGDEF"/>
    <property type="match status" value="1"/>
</dbReference>
<protein>
    <submittedName>
        <fullName evidence="4">Diguanylate cyclase</fullName>
        <ecNumber evidence="4">2.7.7.65</ecNumber>
    </submittedName>
</protein>
<dbReference type="PROSITE" id="PS50113">
    <property type="entry name" value="PAC"/>
    <property type="match status" value="1"/>
</dbReference>
<evidence type="ECO:0000256" key="1">
    <source>
        <dbReference type="SAM" id="Phobius"/>
    </source>
</evidence>
<feature type="transmembrane region" description="Helical" evidence="1">
    <location>
        <begin position="71"/>
        <end position="90"/>
    </location>
</feature>
<dbReference type="Pfam" id="PF16927">
    <property type="entry name" value="HisKA_7TM"/>
    <property type="match status" value="1"/>
</dbReference>
<dbReference type="RefSeq" id="WP_379927338.1">
    <property type="nucleotide sequence ID" value="NZ_JBHUMM010000001.1"/>
</dbReference>
<name>A0ABW5R7C5_9BACL</name>
<dbReference type="SMART" id="SM00267">
    <property type="entry name" value="GGDEF"/>
    <property type="match status" value="1"/>
</dbReference>
<feature type="transmembrane region" description="Helical" evidence="1">
    <location>
        <begin position="203"/>
        <end position="224"/>
    </location>
</feature>
<dbReference type="InterPro" id="IPR043128">
    <property type="entry name" value="Rev_trsase/Diguanyl_cyclase"/>
</dbReference>
<feature type="transmembrane region" description="Helical" evidence="1">
    <location>
        <begin position="6"/>
        <end position="26"/>
    </location>
</feature>
<dbReference type="PANTHER" id="PTHR45138:SF9">
    <property type="entry name" value="DIGUANYLATE CYCLASE DGCM-RELATED"/>
    <property type="match status" value="1"/>
</dbReference>
<gene>
    <name evidence="4" type="ORF">ACFSUC_00020</name>
</gene>
<keyword evidence="5" id="KW-1185">Reference proteome</keyword>
<feature type="domain" description="GGDEF" evidence="3">
    <location>
        <begin position="386"/>
        <end position="520"/>
    </location>
</feature>
<dbReference type="PANTHER" id="PTHR45138">
    <property type="entry name" value="REGULATORY COMPONENTS OF SENSORY TRANSDUCTION SYSTEM"/>
    <property type="match status" value="1"/>
</dbReference>
<keyword evidence="1" id="KW-0472">Membrane</keyword>
<dbReference type="GO" id="GO:0052621">
    <property type="term" value="F:diguanylate cyclase activity"/>
    <property type="evidence" value="ECO:0007669"/>
    <property type="project" value="UniProtKB-EC"/>
</dbReference>
<organism evidence="4 5">
    <name type="scientific">Marinicrinis sediminis</name>
    <dbReference type="NCBI Taxonomy" id="1652465"/>
    <lineage>
        <taxon>Bacteria</taxon>
        <taxon>Bacillati</taxon>
        <taxon>Bacillota</taxon>
        <taxon>Bacilli</taxon>
        <taxon>Bacillales</taxon>
        <taxon>Paenibacillaceae</taxon>
    </lineage>
</organism>
<evidence type="ECO:0000259" key="3">
    <source>
        <dbReference type="PROSITE" id="PS50887"/>
    </source>
</evidence>
<dbReference type="InterPro" id="IPR050469">
    <property type="entry name" value="Diguanylate_Cyclase"/>
</dbReference>
<feature type="transmembrane region" description="Helical" evidence="1">
    <location>
        <begin position="180"/>
        <end position="197"/>
    </location>
</feature>
<dbReference type="CDD" id="cd01949">
    <property type="entry name" value="GGDEF"/>
    <property type="match status" value="1"/>
</dbReference>
<dbReference type="InterPro" id="IPR031621">
    <property type="entry name" value="HisKA_7TM"/>
</dbReference>
<keyword evidence="1" id="KW-0812">Transmembrane</keyword>
<feature type="transmembrane region" description="Helical" evidence="1">
    <location>
        <begin position="147"/>
        <end position="168"/>
    </location>
</feature>
<reference evidence="5" key="1">
    <citation type="journal article" date="2019" name="Int. J. Syst. Evol. Microbiol.">
        <title>The Global Catalogue of Microorganisms (GCM) 10K type strain sequencing project: providing services to taxonomists for standard genome sequencing and annotation.</title>
        <authorList>
            <consortium name="The Broad Institute Genomics Platform"/>
            <consortium name="The Broad Institute Genome Sequencing Center for Infectious Disease"/>
            <person name="Wu L."/>
            <person name="Ma J."/>
        </authorList>
    </citation>
    <scope>NUCLEOTIDE SEQUENCE [LARGE SCALE GENOMIC DNA]</scope>
    <source>
        <strain evidence="5">KCTC 33676</strain>
    </source>
</reference>